<dbReference type="GO" id="GO:0006542">
    <property type="term" value="P:glutamine biosynthetic process"/>
    <property type="evidence" value="ECO:0007669"/>
    <property type="project" value="InterPro"/>
</dbReference>
<dbReference type="GO" id="GO:0004356">
    <property type="term" value="F:glutamine synthetase activity"/>
    <property type="evidence" value="ECO:0007669"/>
    <property type="project" value="InterPro"/>
</dbReference>
<feature type="region of interest" description="Disordered" evidence="7">
    <location>
        <begin position="1"/>
        <end position="32"/>
    </location>
</feature>
<name>A0A540W213_9ACTN</name>
<evidence type="ECO:0000256" key="3">
    <source>
        <dbReference type="ARBA" id="ARBA00022741"/>
    </source>
</evidence>
<dbReference type="InterPro" id="IPR008147">
    <property type="entry name" value="Gln_synt_N"/>
</dbReference>
<evidence type="ECO:0000256" key="1">
    <source>
        <dbReference type="ARBA" id="ARBA00009897"/>
    </source>
</evidence>
<dbReference type="Gene3D" id="3.30.590.10">
    <property type="entry name" value="Glutamine synthetase/guanido kinase, catalytic domain"/>
    <property type="match status" value="1"/>
</dbReference>
<dbReference type="PANTHER" id="PTHR43785">
    <property type="entry name" value="GAMMA-GLUTAMYLPUTRESCINE SYNTHETASE"/>
    <property type="match status" value="1"/>
</dbReference>
<dbReference type="EMBL" id="VIGB01000003">
    <property type="protein sequence ID" value="TQF03007.1"/>
    <property type="molecule type" value="Genomic_DNA"/>
</dbReference>
<dbReference type="Proteomes" id="UP000319103">
    <property type="component" value="Unassembled WGS sequence"/>
</dbReference>
<protein>
    <submittedName>
        <fullName evidence="10">Glutamine synthetase</fullName>
    </submittedName>
</protein>
<dbReference type="RefSeq" id="WP_141633690.1">
    <property type="nucleotide sequence ID" value="NZ_VIGB01000003.1"/>
</dbReference>
<sequence length="492" mass="51672">MSTTTAEQGSFDASAHGSGSTGLPDGRPAGEPIAERLPAADARADRAARARVAAARLSAEGVEGVILSWVDNAGLARVKTVPVRRLEHAAVWGVGAAPCFDVVLVDDSFTTSHHIGGPVGDLRLIPDLGRLTKLAGQPGWAWAPADRFDQDGSEHPGCQRRFAQRMIAAAAARGLELRAGIEIEWVVALAGPPSEPPVYPSHGPAYGFNRLIDLSDYLRDLLHALDEQGLPVLQLHPEYTTGQFEVSTAPEDPLGAADTSVLVRQTVRAVGARHGLRTSFAPAVEAGGVGNGGHLHLSLWRNGQNLGKGGPGPYGLTGENESFLAGVLAELPALLALGAPSPASYLRLVPQHWAGSFQCWGRENREAALRLIPGPAGEGAGSANAELKCFDLTANPYLLIGGVLAAGLAGIDARRSLPTEVPEDPAVRPEGEIPRLPGSLAASLAEFRTSGLLREALGEPLFEAVGAVRQAELELFARHTPDELAAATRWRY</sequence>
<accession>A0A540W213</accession>
<organism evidence="10 11">
    <name type="scientific">Kitasatospora acidiphila</name>
    <dbReference type="NCBI Taxonomy" id="2567942"/>
    <lineage>
        <taxon>Bacteria</taxon>
        <taxon>Bacillati</taxon>
        <taxon>Actinomycetota</taxon>
        <taxon>Actinomycetes</taxon>
        <taxon>Kitasatosporales</taxon>
        <taxon>Streptomycetaceae</taxon>
        <taxon>Kitasatospora</taxon>
    </lineage>
</organism>
<dbReference type="Gene3D" id="3.10.20.70">
    <property type="entry name" value="Glutamine synthetase, N-terminal domain"/>
    <property type="match status" value="1"/>
</dbReference>
<evidence type="ECO:0000256" key="4">
    <source>
        <dbReference type="ARBA" id="ARBA00022840"/>
    </source>
</evidence>
<dbReference type="SUPFAM" id="SSF54368">
    <property type="entry name" value="Glutamine synthetase, N-terminal domain"/>
    <property type="match status" value="1"/>
</dbReference>
<dbReference type="SUPFAM" id="SSF55931">
    <property type="entry name" value="Glutamine synthetase/guanido kinase"/>
    <property type="match status" value="1"/>
</dbReference>
<evidence type="ECO:0000256" key="7">
    <source>
        <dbReference type="SAM" id="MobiDB-lite"/>
    </source>
</evidence>
<dbReference type="Pfam" id="PF00120">
    <property type="entry name" value="Gln-synt_C"/>
    <property type="match status" value="1"/>
</dbReference>
<proteinExistence type="inferred from homology"/>
<comment type="similarity">
    <text evidence="1 5 6">Belongs to the glutamine synthetase family.</text>
</comment>
<comment type="caution">
    <text evidence="10">The sequence shown here is derived from an EMBL/GenBank/DDBJ whole genome shotgun (WGS) entry which is preliminary data.</text>
</comment>
<keyword evidence="2" id="KW-0436">Ligase</keyword>
<evidence type="ECO:0000313" key="10">
    <source>
        <dbReference type="EMBL" id="TQF03007.1"/>
    </source>
</evidence>
<dbReference type="PROSITE" id="PS51986">
    <property type="entry name" value="GS_BETA_GRASP"/>
    <property type="match status" value="1"/>
</dbReference>
<evidence type="ECO:0000313" key="11">
    <source>
        <dbReference type="Proteomes" id="UP000319103"/>
    </source>
</evidence>
<keyword evidence="11" id="KW-1185">Reference proteome</keyword>
<dbReference type="InterPro" id="IPR008146">
    <property type="entry name" value="Gln_synth_cat_dom"/>
</dbReference>
<dbReference type="InterPro" id="IPR014746">
    <property type="entry name" value="Gln_synth/guanido_kin_cat_dom"/>
</dbReference>
<gene>
    <name evidence="10" type="ORF">E6W39_12975</name>
</gene>
<dbReference type="InterPro" id="IPR036651">
    <property type="entry name" value="Gln_synt_N_sf"/>
</dbReference>
<dbReference type="PANTHER" id="PTHR43785:SF12">
    <property type="entry name" value="TYPE-1 GLUTAMINE SYNTHETASE 2"/>
    <property type="match status" value="1"/>
</dbReference>
<dbReference type="OrthoDB" id="3277468at2"/>
<reference evidence="10 11" key="1">
    <citation type="submission" date="2019-06" db="EMBL/GenBank/DDBJ databases">
        <title>Description of Kitasatospora acidophila sp. nov. isolated from pine grove soil, and reclassification of Streptomyces novaecaesareae to Kitasatospora novaeceasareae comb. nov.</title>
        <authorList>
            <person name="Kim M.J."/>
        </authorList>
    </citation>
    <scope>NUCLEOTIDE SEQUENCE [LARGE SCALE GENOMIC DNA]</scope>
    <source>
        <strain evidence="10 11">MMS16-CNU292</strain>
    </source>
</reference>
<evidence type="ECO:0000256" key="5">
    <source>
        <dbReference type="PROSITE-ProRule" id="PRU01330"/>
    </source>
</evidence>
<keyword evidence="4" id="KW-0067">ATP-binding</keyword>
<feature type="domain" description="GS catalytic" evidence="9">
    <location>
        <begin position="159"/>
        <end position="492"/>
    </location>
</feature>
<dbReference type="AlphaFoldDB" id="A0A540W213"/>
<dbReference type="PROSITE" id="PS51987">
    <property type="entry name" value="GS_CATALYTIC"/>
    <property type="match status" value="1"/>
</dbReference>
<keyword evidence="3" id="KW-0547">Nucleotide-binding</keyword>
<feature type="domain" description="GS beta-grasp" evidence="8">
    <location>
        <begin position="60"/>
        <end position="152"/>
    </location>
</feature>
<dbReference type="GO" id="GO:0005524">
    <property type="term" value="F:ATP binding"/>
    <property type="evidence" value="ECO:0007669"/>
    <property type="project" value="UniProtKB-KW"/>
</dbReference>
<evidence type="ECO:0000259" key="8">
    <source>
        <dbReference type="PROSITE" id="PS51986"/>
    </source>
</evidence>
<dbReference type="SMART" id="SM01230">
    <property type="entry name" value="Gln-synt_C"/>
    <property type="match status" value="1"/>
</dbReference>
<evidence type="ECO:0000256" key="6">
    <source>
        <dbReference type="RuleBase" id="RU000384"/>
    </source>
</evidence>
<evidence type="ECO:0000256" key="2">
    <source>
        <dbReference type="ARBA" id="ARBA00022598"/>
    </source>
</evidence>
<evidence type="ECO:0000259" key="9">
    <source>
        <dbReference type="PROSITE" id="PS51987"/>
    </source>
</evidence>